<dbReference type="InterPro" id="IPR001789">
    <property type="entry name" value="Sig_transdc_resp-reg_receiver"/>
</dbReference>
<evidence type="ECO:0000256" key="2">
    <source>
        <dbReference type="PROSITE-ProRule" id="PRU00169"/>
    </source>
</evidence>
<dbReference type="SMART" id="SM00448">
    <property type="entry name" value="REC"/>
    <property type="match status" value="1"/>
</dbReference>
<feature type="modified residue" description="4-aspartylphosphate" evidence="2">
    <location>
        <position position="65"/>
    </location>
</feature>
<dbReference type="PANTHER" id="PTHR44591">
    <property type="entry name" value="STRESS RESPONSE REGULATOR PROTEIN 1"/>
    <property type="match status" value="1"/>
</dbReference>
<keyword evidence="1 2" id="KW-0597">Phosphoprotein</keyword>
<proteinExistence type="predicted"/>
<dbReference type="EMBL" id="FR695872">
    <property type="protein sequence ID" value="CBX29063.1"/>
    <property type="molecule type" value="Genomic_DNA"/>
</dbReference>
<dbReference type="InterPro" id="IPR050595">
    <property type="entry name" value="Bact_response_regulator"/>
</dbReference>
<reference evidence="4" key="1">
    <citation type="journal article" date="2011" name="Environ. Microbiol.">
        <title>Genomic insights into the metabolic potential of the polycyclic aromatic hydrocarbon degrading sulfate-reducing Deltaproteobacterium N47.</title>
        <authorList>
            <person name="Bergmann F."/>
            <person name="Selesi D."/>
            <person name="Weinmaier T."/>
            <person name="Tischler P."/>
            <person name="Rattei T."/>
            <person name="Meckenstock R.U."/>
        </authorList>
    </citation>
    <scope>NUCLEOTIDE SEQUENCE</scope>
</reference>
<evidence type="ECO:0000313" key="4">
    <source>
        <dbReference type="EMBL" id="CBX29063.1"/>
    </source>
</evidence>
<dbReference type="InterPro" id="IPR011006">
    <property type="entry name" value="CheY-like_superfamily"/>
</dbReference>
<accession>E1YER9</accession>
<dbReference type="AlphaFoldDB" id="E1YER9"/>
<gene>
    <name evidence="4" type="ORF">N47_J00440</name>
</gene>
<dbReference type="Pfam" id="PF00072">
    <property type="entry name" value="Response_reg"/>
    <property type="match status" value="1"/>
</dbReference>
<feature type="domain" description="Response regulatory" evidence="3">
    <location>
        <begin position="16"/>
        <end position="130"/>
    </location>
</feature>
<name>E1YER9_9BACT</name>
<evidence type="ECO:0000256" key="1">
    <source>
        <dbReference type="ARBA" id="ARBA00022553"/>
    </source>
</evidence>
<organism evidence="4">
    <name type="scientific">uncultured Desulfobacterium sp</name>
    <dbReference type="NCBI Taxonomy" id="201089"/>
    <lineage>
        <taxon>Bacteria</taxon>
        <taxon>Pseudomonadati</taxon>
        <taxon>Thermodesulfobacteriota</taxon>
        <taxon>Desulfobacteria</taxon>
        <taxon>Desulfobacterales</taxon>
        <taxon>Desulfobacteriaceae</taxon>
        <taxon>Desulfobacterium</taxon>
        <taxon>environmental samples</taxon>
    </lineage>
</organism>
<sequence>MNNIDSGSAVNSIKLKILILDDEPIVCKRLKPAFQKAGYEVETYTSSADAMQRIPEKKFDIVITDLKMEGVSGMEFLTEVKRQFPQTEIIVITGFATMEASKESLQKGVFRFVAKPFKLADILEIVEQLKNERFTKTS</sequence>
<dbReference type="GO" id="GO:0000160">
    <property type="term" value="P:phosphorelay signal transduction system"/>
    <property type="evidence" value="ECO:0007669"/>
    <property type="project" value="InterPro"/>
</dbReference>
<evidence type="ECO:0000259" key="3">
    <source>
        <dbReference type="PROSITE" id="PS50110"/>
    </source>
</evidence>
<dbReference type="SUPFAM" id="SSF52172">
    <property type="entry name" value="CheY-like"/>
    <property type="match status" value="1"/>
</dbReference>
<dbReference type="Gene3D" id="3.40.50.2300">
    <property type="match status" value="1"/>
</dbReference>
<protein>
    <recommendedName>
        <fullName evidence="3">Response regulatory domain-containing protein</fullName>
    </recommendedName>
</protein>
<dbReference type="PROSITE" id="PS50110">
    <property type="entry name" value="RESPONSE_REGULATORY"/>
    <property type="match status" value="1"/>
</dbReference>
<dbReference type="PANTHER" id="PTHR44591:SF3">
    <property type="entry name" value="RESPONSE REGULATORY DOMAIN-CONTAINING PROTEIN"/>
    <property type="match status" value="1"/>
</dbReference>